<dbReference type="OrthoDB" id="77785at2759"/>
<evidence type="ECO:0000259" key="1">
    <source>
        <dbReference type="PROSITE" id="PS50004"/>
    </source>
</evidence>
<dbReference type="OMA" id="TPQWHET"/>
<gene>
    <name evidence="2" type="ORF">SPRG_14113</name>
</gene>
<evidence type="ECO:0000313" key="3">
    <source>
        <dbReference type="Proteomes" id="UP000030745"/>
    </source>
</evidence>
<dbReference type="AlphaFoldDB" id="A0A067C2V3"/>
<sequence length="245" mass="27195">MLGRRVLEAKTSSDGGLEERFKRQILALRRRQIILEGQLMSAKEAELTDAATGIGFNVDGKSLARLELVVGAGDNIRVNDHPSMAFSVLSTGMAYVQARIVPALGRSQRTRRQRLPTPQWHETLHFDALPSLSASVYVEVKHAMRFSPDVVLGHIVLPFEELLAQRQVNKSYALNGTSRVRLQATLTYSSARVVHDELTEVRQDMAALTTKLAAIQAMVCSFARGGNHTNHDSLRDVLHLSYRPT</sequence>
<dbReference type="Pfam" id="PF00168">
    <property type="entry name" value="C2"/>
    <property type="match status" value="1"/>
</dbReference>
<evidence type="ECO:0000313" key="2">
    <source>
        <dbReference type="EMBL" id="KDO20881.1"/>
    </source>
</evidence>
<dbReference type="Proteomes" id="UP000030745">
    <property type="component" value="Unassembled WGS sequence"/>
</dbReference>
<dbReference type="InterPro" id="IPR000008">
    <property type="entry name" value="C2_dom"/>
</dbReference>
<dbReference type="PROSITE" id="PS50004">
    <property type="entry name" value="C2"/>
    <property type="match status" value="1"/>
</dbReference>
<reference evidence="2 3" key="1">
    <citation type="journal article" date="2013" name="PLoS Genet.">
        <title>Distinctive expansion of potential virulence genes in the genome of the oomycete fish pathogen Saprolegnia parasitica.</title>
        <authorList>
            <person name="Jiang R.H."/>
            <person name="de Bruijn I."/>
            <person name="Haas B.J."/>
            <person name="Belmonte R."/>
            <person name="Lobach L."/>
            <person name="Christie J."/>
            <person name="van den Ackerveken G."/>
            <person name="Bottin A."/>
            <person name="Bulone V."/>
            <person name="Diaz-Moreno S.M."/>
            <person name="Dumas B."/>
            <person name="Fan L."/>
            <person name="Gaulin E."/>
            <person name="Govers F."/>
            <person name="Grenville-Briggs L.J."/>
            <person name="Horner N.R."/>
            <person name="Levin J.Z."/>
            <person name="Mammella M."/>
            <person name="Meijer H.J."/>
            <person name="Morris P."/>
            <person name="Nusbaum C."/>
            <person name="Oome S."/>
            <person name="Phillips A.J."/>
            <person name="van Rooyen D."/>
            <person name="Rzeszutek E."/>
            <person name="Saraiva M."/>
            <person name="Secombes C.J."/>
            <person name="Seidl M.F."/>
            <person name="Snel B."/>
            <person name="Stassen J.H."/>
            <person name="Sykes S."/>
            <person name="Tripathy S."/>
            <person name="van den Berg H."/>
            <person name="Vega-Arreguin J.C."/>
            <person name="Wawra S."/>
            <person name="Young S.K."/>
            <person name="Zeng Q."/>
            <person name="Dieguez-Uribeondo J."/>
            <person name="Russ C."/>
            <person name="Tyler B.M."/>
            <person name="van West P."/>
        </authorList>
    </citation>
    <scope>NUCLEOTIDE SEQUENCE [LARGE SCALE GENOMIC DNA]</scope>
    <source>
        <strain evidence="2 3">CBS 223.65</strain>
    </source>
</reference>
<dbReference type="EMBL" id="KK583300">
    <property type="protein sequence ID" value="KDO20881.1"/>
    <property type="molecule type" value="Genomic_DNA"/>
</dbReference>
<dbReference type="Gene3D" id="2.60.40.150">
    <property type="entry name" value="C2 domain"/>
    <property type="match status" value="1"/>
</dbReference>
<protein>
    <recommendedName>
        <fullName evidence="1">C2 domain-containing protein</fullName>
    </recommendedName>
</protein>
<dbReference type="InterPro" id="IPR035892">
    <property type="entry name" value="C2_domain_sf"/>
</dbReference>
<accession>A0A067C2V3</accession>
<dbReference type="GeneID" id="24135940"/>
<dbReference type="RefSeq" id="XP_012208371.1">
    <property type="nucleotide sequence ID" value="XM_012352981.1"/>
</dbReference>
<dbReference type="KEGG" id="spar:SPRG_14113"/>
<keyword evidence="3" id="KW-1185">Reference proteome</keyword>
<name>A0A067C2V3_SAPPC</name>
<proteinExistence type="predicted"/>
<dbReference type="SMART" id="SM00239">
    <property type="entry name" value="C2"/>
    <property type="match status" value="1"/>
</dbReference>
<dbReference type="SUPFAM" id="SSF49562">
    <property type="entry name" value="C2 domain (Calcium/lipid-binding domain, CaLB)"/>
    <property type="match status" value="1"/>
</dbReference>
<dbReference type="CDD" id="cd00030">
    <property type="entry name" value="C2"/>
    <property type="match status" value="1"/>
</dbReference>
<dbReference type="VEuPathDB" id="FungiDB:SPRG_14113"/>
<feature type="domain" description="C2" evidence="1">
    <location>
        <begin position="46"/>
        <end position="172"/>
    </location>
</feature>
<organism evidence="2 3">
    <name type="scientific">Saprolegnia parasitica (strain CBS 223.65)</name>
    <dbReference type="NCBI Taxonomy" id="695850"/>
    <lineage>
        <taxon>Eukaryota</taxon>
        <taxon>Sar</taxon>
        <taxon>Stramenopiles</taxon>
        <taxon>Oomycota</taxon>
        <taxon>Saprolegniomycetes</taxon>
        <taxon>Saprolegniales</taxon>
        <taxon>Saprolegniaceae</taxon>
        <taxon>Saprolegnia</taxon>
    </lineage>
</organism>